<organism evidence="3 4">
    <name type="scientific">Streptomyces caledonius</name>
    <dbReference type="NCBI Taxonomy" id="3134107"/>
    <lineage>
        <taxon>Bacteria</taxon>
        <taxon>Bacillati</taxon>
        <taxon>Actinomycetota</taxon>
        <taxon>Actinomycetes</taxon>
        <taxon>Kitasatosporales</taxon>
        <taxon>Streptomycetaceae</taxon>
        <taxon>Streptomyces</taxon>
    </lineage>
</organism>
<feature type="domain" description="Group II intron maturase-specific" evidence="2">
    <location>
        <begin position="59"/>
        <end position="103"/>
    </location>
</feature>
<sequence>MIIGWSRSGPGWRTGWSREVFASTRRRPRSSTSMRGSTSSSFNVRRKAQTKLIITPSTAAYYRAVASSTTFSSLDHYMWRLTFKWARRRHRNKSRYWVVDRYFGRFHPSRRDRWVVGDHDSGAFLTKFARTGIVRHQLVKGGASRTTPRSPSTGGTAATGRRHRRWTRRVFSWRSDSRGFVLSASRR</sequence>
<comment type="caution">
    <text evidence="3">The sequence shown here is derived from an EMBL/GenBank/DDBJ whole genome shotgun (WGS) entry which is preliminary data.</text>
</comment>
<dbReference type="InterPro" id="IPR013597">
    <property type="entry name" value="Mat_intron_G2"/>
</dbReference>
<feature type="compositionally biased region" description="Low complexity" evidence="1">
    <location>
        <begin position="149"/>
        <end position="159"/>
    </location>
</feature>
<evidence type="ECO:0000259" key="2">
    <source>
        <dbReference type="Pfam" id="PF08388"/>
    </source>
</evidence>
<evidence type="ECO:0000313" key="3">
    <source>
        <dbReference type="EMBL" id="MEJ8641661.1"/>
    </source>
</evidence>
<reference evidence="3 4" key="1">
    <citation type="submission" date="2024-03" db="EMBL/GenBank/DDBJ databases">
        <title>Novel Streptomyces species of biotechnological and ecological value are a feature of Machair soil.</title>
        <authorList>
            <person name="Prole J.R."/>
            <person name="Goodfellow M."/>
            <person name="Allenby N."/>
            <person name="Ward A.C."/>
        </authorList>
    </citation>
    <scope>NUCLEOTIDE SEQUENCE [LARGE SCALE GENOMIC DNA]</scope>
    <source>
        <strain evidence="3 4">MS1.HAVA.3</strain>
    </source>
</reference>
<accession>A0ABU8U2B4</accession>
<feature type="region of interest" description="Disordered" evidence="1">
    <location>
        <begin position="140"/>
        <end position="163"/>
    </location>
</feature>
<protein>
    <submittedName>
        <fullName evidence="3">Group II intron maturase-specific domain-containing protein</fullName>
    </submittedName>
</protein>
<evidence type="ECO:0000313" key="4">
    <source>
        <dbReference type="Proteomes" id="UP001382904"/>
    </source>
</evidence>
<gene>
    <name evidence="3" type="ORF">WKI68_09630</name>
</gene>
<dbReference type="Proteomes" id="UP001382904">
    <property type="component" value="Unassembled WGS sequence"/>
</dbReference>
<dbReference type="Pfam" id="PF08388">
    <property type="entry name" value="GIIM"/>
    <property type="match status" value="1"/>
</dbReference>
<evidence type="ECO:0000256" key="1">
    <source>
        <dbReference type="SAM" id="MobiDB-lite"/>
    </source>
</evidence>
<keyword evidence="4" id="KW-1185">Reference proteome</keyword>
<name>A0ABU8U2B4_9ACTN</name>
<proteinExistence type="predicted"/>
<dbReference type="EMBL" id="JBBKAM010000002">
    <property type="protein sequence ID" value="MEJ8641661.1"/>
    <property type="molecule type" value="Genomic_DNA"/>
</dbReference>